<dbReference type="InterPro" id="IPR050483">
    <property type="entry name" value="CoA-transferase_III_domain"/>
</dbReference>
<dbReference type="InterPro" id="IPR044855">
    <property type="entry name" value="CoA-Trfase_III_dom3_sf"/>
</dbReference>
<proteinExistence type="predicted"/>
<dbReference type="InterPro" id="IPR003673">
    <property type="entry name" value="CoA-Trfase_fam_III"/>
</dbReference>
<sequence length="388" mass="41518">MQALDAIRVLDFTQMMLGPFATQVLADFGADVIKVERPAGEWERDLAMMGGYVDGESAAFLAMNRNKRSVALDLKDPRARDALLKLGATCDVVVENFRPGVMDRLGLGYEDFKAVRDDIVYCSGSGWGQDTVFARAGRPGQDLLIQSMSGLAASTGRDTDPPTPAGTAVVDHATALTLANGIMAALLARATHGVGQRVEVDLYSTAIAMQCQEISAFVNQGTDYERSASGIGQAWLSAPFGVYEAEDGWLAVAMAPLETVAEAVGAPHLARFDAWAERDEAKMALEAVTRTRTVRHWLDALLPRGVWAARVRTTREAVDELREEGSDLLVTVEGPAGTPVELVGSPVSLSATPWRQRLAPPRTGEHTAEVLGEVLDAESLAGLVGEAR</sequence>
<dbReference type="GO" id="GO:0016740">
    <property type="term" value="F:transferase activity"/>
    <property type="evidence" value="ECO:0007669"/>
    <property type="project" value="UniProtKB-KW"/>
</dbReference>
<protein>
    <submittedName>
        <fullName evidence="2">CoA transferase</fullName>
    </submittedName>
</protein>
<evidence type="ECO:0000313" key="3">
    <source>
        <dbReference type="Proteomes" id="UP001500016"/>
    </source>
</evidence>
<dbReference type="PANTHER" id="PTHR48207:SF4">
    <property type="entry name" value="BLL6097 PROTEIN"/>
    <property type="match status" value="1"/>
</dbReference>
<keyword evidence="3" id="KW-1185">Reference proteome</keyword>
<dbReference type="Gene3D" id="3.30.1540.10">
    <property type="entry name" value="formyl-coa transferase, domain 3"/>
    <property type="match status" value="1"/>
</dbReference>
<evidence type="ECO:0000256" key="1">
    <source>
        <dbReference type="ARBA" id="ARBA00022679"/>
    </source>
</evidence>
<organism evidence="2 3">
    <name type="scientific">Streptomyces albiaxialis</name>
    <dbReference type="NCBI Taxonomy" id="329523"/>
    <lineage>
        <taxon>Bacteria</taxon>
        <taxon>Bacillati</taxon>
        <taxon>Actinomycetota</taxon>
        <taxon>Actinomycetes</taxon>
        <taxon>Kitasatosporales</taxon>
        <taxon>Streptomycetaceae</taxon>
        <taxon>Streptomyces</taxon>
    </lineage>
</organism>
<dbReference type="Proteomes" id="UP001500016">
    <property type="component" value="Unassembled WGS sequence"/>
</dbReference>
<dbReference type="Gene3D" id="3.40.50.10540">
    <property type="entry name" value="Crotonobetainyl-coa:carnitine coa-transferase, domain 1"/>
    <property type="match status" value="1"/>
</dbReference>
<dbReference type="Pfam" id="PF02515">
    <property type="entry name" value="CoA_transf_3"/>
    <property type="match status" value="1"/>
</dbReference>
<evidence type="ECO:0000313" key="2">
    <source>
        <dbReference type="EMBL" id="GAA2069324.1"/>
    </source>
</evidence>
<name>A0ABN2VQZ9_9ACTN</name>
<dbReference type="EMBL" id="BAAAPE010000005">
    <property type="protein sequence ID" value="GAA2069324.1"/>
    <property type="molecule type" value="Genomic_DNA"/>
</dbReference>
<dbReference type="PANTHER" id="PTHR48207">
    <property type="entry name" value="SUCCINATE--HYDROXYMETHYLGLUTARATE COA-TRANSFERASE"/>
    <property type="match status" value="1"/>
</dbReference>
<dbReference type="SUPFAM" id="SSF89796">
    <property type="entry name" value="CoA-transferase family III (CaiB/BaiF)"/>
    <property type="match status" value="1"/>
</dbReference>
<gene>
    <name evidence="2" type="ORF">GCM10009801_18790</name>
</gene>
<dbReference type="InterPro" id="IPR023606">
    <property type="entry name" value="CoA-Trfase_III_dom_1_sf"/>
</dbReference>
<keyword evidence="1 2" id="KW-0808">Transferase</keyword>
<comment type="caution">
    <text evidence="2">The sequence shown here is derived from an EMBL/GenBank/DDBJ whole genome shotgun (WGS) entry which is preliminary data.</text>
</comment>
<accession>A0ABN2VQZ9</accession>
<dbReference type="RefSeq" id="WP_344526032.1">
    <property type="nucleotide sequence ID" value="NZ_BAAAPE010000005.1"/>
</dbReference>
<reference evidence="2 3" key="1">
    <citation type="journal article" date="2019" name="Int. J. Syst. Evol. Microbiol.">
        <title>The Global Catalogue of Microorganisms (GCM) 10K type strain sequencing project: providing services to taxonomists for standard genome sequencing and annotation.</title>
        <authorList>
            <consortium name="The Broad Institute Genomics Platform"/>
            <consortium name="The Broad Institute Genome Sequencing Center for Infectious Disease"/>
            <person name="Wu L."/>
            <person name="Ma J."/>
        </authorList>
    </citation>
    <scope>NUCLEOTIDE SEQUENCE [LARGE SCALE GENOMIC DNA]</scope>
    <source>
        <strain evidence="2 3">JCM 15478</strain>
    </source>
</reference>